<feature type="compositionally biased region" description="Polar residues" evidence="3">
    <location>
        <begin position="537"/>
        <end position="548"/>
    </location>
</feature>
<dbReference type="AlphaFoldDB" id="A0AAD9Z558"/>
<dbReference type="GO" id="GO:0051087">
    <property type="term" value="F:protein-folding chaperone binding"/>
    <property type="evidence" value="ECO:0007669"/>
    <property type="project" value="InterPro"/>
</dbReference>
<evidence type="ECO:0000259" key="4">
    <source>
        <dbReference type="PROSITE" id="PS51048"/>
    </source>
</evidence>
<feature type="region of interest" description="Disordered" evidence="3">
    <location>
        <begin position="415"/>
        <end position="443"/>
    </location>
</feature>
<sequence length="571" mass="61957">MALSSSNDRINVVRPGVSAMVRNAIYQIDNVNTITFSSNTVAPNTAPGPNPENLAPGSAVLGVLQVQGNRAYTWHPLQTPAQPAISPALDSSFAPLPTPPVNLPPVDSDFAPPPPPLPTQSQQPPTPEMDQAARGDSALKAGDFTSAITHYTQAISINPTAVSYYISRSTAFTRVSPPDHEASYKDAEVALSLASKRAKRELIGQSQLRRAIALFGLERFADAKQCLEWVKKLNDKEKTLRIWEMKVASKLNGLEEGDERAVVSVKEIPDVETSSSAATTQPAKPVEKQEDAKTSKSSEGINPSNDAHSGNDVKEATKNAPTAAVPEGVQTPASKIRHEWYQTNDSVIVTLYCKGIPKDKATVELKQNSLEVSFPLPTGSDYQFLLDPLFSNIDRMKSYFKIMSTKAEFTLMKSTPGQKWASVEGTGSLSTDENDTNENDASHEAAKRAVLANKTIDTAPAYPTSSKSGPKNWDKIAADLSKRPKKDAKEGEEDAEEDATEELGIDEEEGDPTTNFFKMLYKGADEDTRRAMMKSYQESNGTALSTNWKEVAKGPVETSPPDGMEAKKWGQ</sequence>
<dbReference type="InterPro" id="IPR044563">
    <property type="entry name" value="Sgt1-like"/>
</dbReference>
<name>A0AAD9Z558_9LECA</name>
<dbReference type="Proteomes" id="UP001276659">
    <property type="component" value="Unassembled WGS sequence"/>
</dbReference>
<feature type="region of interest" description="Disordered" evidence="3">
    <location>
        <begin position="83"/>
        <end position="134"/>
    </location>
</feature>
<keyword evidence="2" id="KW-0802">TPR repeat</keyword>
<evidence type="ECO:0000256" key="1">
    <source>
        <dbReference type="ARBA" id="ARBA00008509"/>
    </source>
</evidence>
<feature type="compositionally biased region" description="Polar residues" evidence="3">
    <location>
        <begin position="272"/>
        <end position="282"/>
    </location>
</feature>
<dbReference type="Pfam" id="PF05002">
    <property type="entry name" value="SGS"/>
    <property type="match status" value="1"/>
</dbReference>
<dbReference type="InterPro" id="IPR011990">
    <property type="entry name" value="TPR-like_helical_dom_sf"/>
</dbReference>
<feature type="repeat" description="TPR" evidence="2">
    <location>
        <begin position="128"/>
        <end position="161"/>
    </location>
</feature>
<evidence type="ECO:0000313" key="7">
    <source>
        <dbReference type="Proteomes" id="UP001276659"/>
    </source>
</evidence>
<feature type="compositionally biased region" description="Polar residues" evidence="3">
    <location>
        <begin position="297"/>
        <end position="308"/>
    </location>
</feature>
<dbReference type="Gene3D" id="2.60.40.790">
    <property type="match status" value="1"/>
</dbReference>
<dbReference type="InterPro" id="IPR019734">
    <property type="entry name" value="TPR_rpt"/>
</dbReference>
<evidence type="ECO:0000313" key="6">
    <source>
        <dbReference type="EMBL" id="KAK3171616.1"/>
    </source>
</evidence>
<organism evidence="6 7">
    <name type="scientific">Lepraria neglecta</name>
    <dbReference type="NCBI Taxonomy" id="209136"/>
    <lineage>
        <taxon>Eukaryota</taxon>
        <taxon>Fungi</taxon>
        <taxon>Dikarya</taxon>
        <taxon>Ascomycota</taxon>
        <taxon>Pezizomycotina</taxon>
        <taxon>Lecanoromycetes</taxon>
        <taxon>OSLEUM clade</taxon>
        <taxon>Lecanoromycetidae</taxon>
        <taxon>Lecanorales</taxon>
        <taxon>Lecanorineae</taxon>
        <taxon>Stereocaulaceae</taxon>
        <taxon>Lepraria</taxon>
    </lineage>
</organism>
<reference evidence="6" key="1">
    <citation type="submission" date="2022-11" db="EMBL/GenBank/DDBJ databases">
        <title>Chromosomal genome sequence assembly and mating type (MAT) locus characterization of the leprose asexual lichenized fungus Lepraria neglecta (Nyl.) Erichsen.</title>
        <authorList>
            <person name="Allen J.L."/>
            <person name="Pfeffer B."/>
        </authorList>
    </citation>
    <scope>NUCLEOTIDE SEQUENCE</scope>
    <source>
        <strain evidence="6">Allen 5258</strain>
    </source>
</reference>
<dbReference type="SUPFAM" id="SSF48452">
    <property type="entry name" value="TPR-like"/>
    <property type="match status" value="1"/>
</dbReference>
<dbReference type="PROSITE" id="PS51203">
    <property type="entry name" value="CS"/>
    <property type="match status" value="1"/>
</dbReference>
<gene>
    <name evidence="6" type="ORF">OEA41_003700</name>
</gene>
<feature type="domain" description="CS" evidence="5">
    <location>
        <begin position="333"/>
        <end position="424"/>
    </location>
</feature>
<dbReference type="EMBL" id="JASNWA010000008">
    <property type="protein sequence ID" value="KAK3171616.1"/>
    <property type="molecule type" value="Genomic_DNA"/>
</dbReference>
<dbReference type="PANTHER" id="PTHR45862">
    <property type="entry name" value="PROTEIN SGT1 HOMOLOG"/>
    <property type="match status" value="1"/>
</dbReference>
<evidence type="ECO:0008006" key="8">
    <source>
        <dbReference type="Google" id="ProtNLM"/>
    </source>
</evidence>
<comment type="similarity">
    <text evidence="1">Belongs to the SGT1 family.</text>
</comment>
<accession>A0AAD9Z558</accession>
<dbReference type="Pfam" id="PF04969">
    <property type="entry name" value="CS"/>
    <property type="match status" value="1"/>
</dbReference>
<evidence type="ECO:0000256" key="2">
    <source>
        <dbReference type="PROSITE-ProRule" id="PRU00339"/>
    </source>
</evidence>
<evidence type="ECO:0000256" key="3">
    <source>
        <dbReference type="SAM" id="MobiDB-lite"/>
    </source>
</evidence>
<dbReference type="PROSITE" id="PS51048">
    <property type="entry name" value="SGS"/>
    <property type="match status" value="1"/>
</dbReference>
<feature type="domain" description="SGS" evidence="4">
    <location>
        <begin position="461"/>
        <end position="571"/>
    </location>
</feature>
<feature type="region of interest" description="Disordered" evidence="3">
    <location>
        <begin position="266"/>
        <end position="331"/>
    </location>
</feature>
<feature type="region of interest" description="Disordered" evidence="3">
    <location>
        <begin position="537"/>
        <end position="571"/>
    </location>
</feature>
<dbReference type="Gene3D" id="1.25.40.10">
    <property type="entry name" value="Tetratricopeptide repeat domain"/>
    <property type="match status" value="1"/>
</dbReference>
<dbReference type="PROSITE" id="PS50005">
    <property type="entry name" value="TPR"/>
    <property type="match status" value="1"/>
</dbReference>
<dbReference type="CDD" id="cd06466">
    <property type="entry name" value="p23_CS_SGT1_like"/>
    <property type="match status" value="1"/>
</dbReference>
<proteinExistence type="inferred from homology"/>
<feature type="compositionally biased region" description="Acidic residues" evidence="3">
    <location>
        <begin position="490"/>
        <end position="511"/>
    </location>
</feature>
<dbReference type="InterPro" id="IPR008978">
    <property type="entry name" value="HSP20-like_chaperone"/>
</dbReference>
<evidence type="ECO:0000259" key="5">
    <source>
        <dbReference type="PROSITE" id="PS51203"/>
    </source>
</evidence>
<comment type="caution">
    <text evidence="6">The sequence shown here is derived from an EMBL/GenBank/DDBJ whole genome shotgun (WGS) entry which is preliminary data.</text>
</comment>
<dbReference type="InterPro" id="IPR007052">
    <property type="entry name" value="CS_dom"/>
</dbReference>
<dbReference type="SUPFAM" id="SSF49764">
    <property type="entry name" value="HSP20-like chaperones"/>
    <property type="match status" value="1"/>
</dbReference>
<feature type="region of interest" description="Disordered" evidence="3">
    <location>
        <begin position="482"/>
        <end position="514"/>
    </location>
</feature>
<protein>
    <recommendedName>
        <fullName evidence="8">SGS-domain-containing protein</fullName>
    </recommendedName>
</protein>
<dbReference type="InterPro" id="IPR007699">
    <property type="entry name" value="SGS_dom"/>
</dbReference>
<dbReference type="SMART" id="SM00028">
    <property type="entry name" value="TPR"/>
    <property type="match status" value="2"/>
</dbReference>
<keyword evidence="7" id="KW-1185">Reference proteome</keyword>
<feature type="compositionally biased region" description="Basic and acidic residues" evidence="3">
    <location>
        <begin position="285"/>
        <end position="296"/>
    </location>
</feature>